<protein>
    <recommendedName>
        <fullName evidence="6">Glycerol-3-phosphate dehydrogenase</fullName>
        <ecNumber evidence="6">1.1.5.3</ecNumber>
    </recommendedName>
</protein>
<dbReference type="PANTHER" id="PTHR11985:SF15">
    <property type="entry name" value="GLYCEROL-3-PHOSPHATE DEHYDROGENASE, MITOCHONDRIAL"/>
    <property type="match status" value="1"/>
</dbReference>
<dbReference type="InterPro" id="IPR000447">
    <property type="entry name" value="G3P_DH_FAD-dep"/>
</dbReference>
<accession>A0A5A7N856</accession>
<dbReference type="PANTHER" id="PTHR11985">
    <property type="entry name" value="GLYCEROL-3-PHOSPHATE DEHYDROGENASE"/>
    <property type="match status" value="1"/>
</dbReference>
<evidence type="ECO:0000256" key="3">
    <source>
        <dbReference type="ARBA" id="ARBA00022630"/>
    </source>
</evidence>
<dbReference type="Gene3D" id="3.30.9.10">
    <property type="entry name" value="D-Amino Acid Oxidase, subunit A, domain 2"/>
    <property type="match status" value="1"/>
</dbReference>
<evidence type="ECO:0000259" key="8">
    <source>
        <dbReference type="Pfam" id="PF16901"/>
    </source>
</evidence>
<keyword evidence="10" id="KW-1185">Reference proteome</keyword>
<evidence type="ECO:0000259" key="7">
    <source>
        <dbReference type="Pfam" id="PF01266"/>
    </source>
</evidence>
<feature type="domain" description="Alpha-glycerophosphate oxidase C-terminal" evidence="8">
    <location>
        <begin position="397"/>
        <end position="502"/>
    </location>
</feature>
<keyword evidence="3 6" id="KW-0285">Flavoprotein</keyword>
<dbReference type="RefSeq" id="WP_150007097.1">
    <property type="nucleotide sequence ID" value="NZ_BKCN01000009.1"/>
</dbReference>
<dbReference type="GO" id="GO:0004368">
    <property type="term" value="F:glycerol-3-phosphate dehydrogenase (quinone) activity"/>
    <property type="evidence" value="ECO:0007669"/>
    <property type="project" value="UniProtKB-EC"/>
</dbReference>
<dbReference type="GO" id="GO:0009331">
    <property type="term" value="C:glycerol-3-phosphate dehydrogenase (FAD) complex"/>
    <property type="evidence" value="ECO:0007669"/>
    <property type="project" value="UniProtKB-UniRule"/>
</dbReference>
<comment type="caution">
    <text evidence="9">The sequence shown here is derived from an EMBL/GenBank/DDBJ whole genome shotgun (WGS) entry which is preliminary data.</text>
</comment>
<dbReference type="Pfam" id="PF01266">
    <property type="entry name" value="DAO"/>
    <property type="match status" value="1"/>
</dbReference>
<comment type="catalytic activity">
    <reaction evidence="6">
        <text>a quinone + sn-glycerol 3-phosphate = dihydroxyacetone phosphate + a quinol</text>
        <dbReference type="Rhea" id="RHEA:18977"/>
        <dbReference type="ChEBI" id="CHEBI:24646"/>
        <dbReference type="ChEBI" id="CHEBI:57597"/>
        <dbReference type="ChEBI" id="CHEBI:57642"/>
        <dbReference type="ChEBI" id="CHEBI:132124"/>
        <dbReference type="EC" id="1.1.5.3"/>
    </reaction>
</comment>
<dbReference type="InterPro" id="IPR006076">
    <property type="entry name" value="FAD-dep_OxRdtase"/>
</dbReference>
<feature type="domain" description="FAD dependent oxidoreductase" evidence="7">
    <location>
        <begin position="13"/>
        <end position="334"/>
    </location>
</feature>
<proteinExistence type="inferred from homology"/>
<sequence length="511" mass="57002">MSMMEQDPEQTYDVLIVGGGVNGAGIAADAAGRGLSVLLCEKDDLASATSSSSSKLIHGGIRYLEHYEFRLVAKALAEREVLLRAAPHIIWPLRFRLPHLPSLRPAWMIRIGLFLYDHLARRASLPGSRSVRFGPDSPLKPGIQKGFEYSDCWVDDARLVVLNAMAARDHGALILPRTRCVSAQYEGAVWQVLLHNEFSGEQQRVKARLLVNAAGPWVQSFIEEKLHRPSPRHVRLVKGSHIVVPRLYEGPECYILQNDDKRIVFAIPYEGEFTLIGTTDKEISGDPGKVEIDADEQAYLLSIINHYFKRQITDRDICWSYAGVRPLLDDESSDASTVTRDYLLTLTGMAEGGEDGARAEGGAPLLSVFGGKITTFRLLAKEAVDKMQAVFPDLGPSRTQEQTLPGGDFDNPATLYDRLKAEAPWLPDDVARRYVRSYGTAVFALLDGCTSLAAMGEDFGAGLYEAEVQYLRRHEWAVQAEDIVWRRSKRGLFMTKAQQSRLQEWLNSRND</sequence>
<comment type="cofactor">
    <cofactor evidence="1 6">
        <name>FAD</name>
        <dbReference type="ChEBI" id="CHEBI:57692"/>
    </cofactor>
</comment>
<dbReference type="NCBIfam" id="NF009906">
    <property type="entry name" value="PRK13369.1"/>
    <property type="match status" value="1"/>
</dbReference>
<dbReference type="Proteomes" id="UP000324996">
    <property type="component" value="Unassembled WGS sequence"/>
</dbReference>
<dbReference type="GO" id="GO:0046168">
    <property type="term" value="P:glycerol-3-phosphate catabolic process"/>
    <property type="evidence" value="ECO:0007669"/>
    <property type="project" value="TreeGrafter"/>
</dbReference>
<dbReference type="EMBL" id="BKCN01000009">
    <property type="protein sequence ID" value="GER04268.1"/>
    <property type="molecule type" value="Genomic_DNA"/>
</dbReference>
<evidence type="ECO:0000256" key="1">
    <source>
        <dbReference type="ARBA" id="ARBA00001974"/>
    </source>
</evidence>
<name>A0A5A7N856_9PROT</name>
<dbReference type="PRINTS" id="PR01001">
    <property type="entry name" value="FADG3PDH"/>
</dbReference>
<dbReference type="Gene3D" id="6.10.250.1890">
    <property type="match status" value="1"/>
</dbReference>
<dbReference type="Gene3D" id="3.50.50.60">
    <property type="entry name" value="FAD/NAD(P)-binding domain"/>
    <property type="match status" value="1"/>
</dbReference>
<evidence type="ECO:0000313" key="9">
    <source>
        <dbReference type="EMBL" id="GER04268.1"/>
    </source>
</evidence>
<dbReference type="InterPro" id="IPR038299">
    <property type="entry name" value="DAO_C_sf"/>
</dbReference>
<gene>
    <name evidence="9" type="primary">glpD_2</name>
    <name evidence="9" type="ORF">JCM17846_19500</name>
</gene>
<dbReference type="NCBIfam" id="NF008899">
    <property type="entry name" value="PRK12266.1"/>
    <property type="match status" value="1"/>
</dbReference>
<reference evidence="9 10" key="1">
    <citation type="submission" date="2019-09" db="EMBL/GenBank/DDBJ databases">
        <title>NBRP : Genome information of microbial organism related human and environment.</title>
        <authorList>
            <person name="Hattori M."/>
            <person name="Oshima K."/>
            <person name="Inaba H."/>
            <person name="Suda W."/>
            <person name="Sakamoto M."/>
            <person name="Iino T."/>
            <person name="Kitahara M."/>
            <person name="Oshida Y."/>
            <person name="Iida T."/>
            <person name="Kudo T."/>
            <person name="Itoh T."/>
            <person name="Ohkuma M."/>
        </authorList>
    </citation>
    <scope>NUCLEOTIDE SEQUENCE [LARGE SCALE GENOMIC DNA]</scope>
    <source>
        <strain evidence="9 10">Q-1</strain>
    </source>
</reference>
<evidence type="ECO:0000256" key="5">
    <source>
        <dbReference type="ARBA" id="ARBA00023002"/>
    </source>
</evidence>
<dbReference type="SUPFAM" id="SSF54373">
    <property type="entry name" value="FAD-linked reductases, C-terminal domain"/>
    <property type="match status" value="1"/>
</dbReference>
<dbReference type="EC" id="1.1.5.3" evidence="6"/>
<dbReference type="PROSITE" id="PS00977">
    <property type="entry name" value="FAD_G3PDH_1"/>
    <property type="match status" value="1"/>
</dbReference>
<dbReference type="Gene3D" id="1.10.8.870">
    <property type="entry name" value="Alpha-glycerophosphate oxidase, cap domain"/>
    <property type="match status" value="1"/>
</dbReference>
<organism evidence="9 10">
    <name type="scientific">Iodidimonas nitroreducens</name>
    <dbReference type="NCBI Taxonomy" id="1236968"/>
    <lineage>
        <taxon>Bacteria</taxon>
        <taxon>Pseudomonadati</taxon>
        <taxon>Pseudomonadota</taxon>
        <taxon>Alphaproteobacteria</taxon>
        <taxon>Iodidimonadales</taxon>
        <taxon>Iodidimonadaceae</taxon>
        <taxon>Iodidimonas</taxon>
    </lineage>
</organism>
<dbReference type="SUPFAM" id="SSF51905">
    <property type="entry name" value="FAD/NAD(P)-binding domain"/>
    <property type="match status" value="1"/>
</dbReference>
<keyword evidence="4" id="KW-0274">FAD</keyword>
<dbReference type="InterPro" id="IPR031656">
    <property type="entry name" value="DAO_C"/>
</dbReference>
<dbReference type="AlphaFoldDB" id="A0A5A7N856"/>
<dbReference type="InterPro" id="IPR036188">
    <property type="entry name" value="FAD/NAD-bd_sf"/>
</dbReference>
<evidence type="ECO:0000256" key="4">
    <source>
        <dbReference type="ARBA" id="ARBA00022827"/>
    </source>
</evidence>
<dbReference type="Pfam" id="PF16901">
    <property type="entry name" value="DAO_C"/>
    <property type="match status" value="1"/>
</dbReference>
<comment type="similarity">
    <text evidence="2 6">Belongs to the FAD-dependent glycerol-3-phosphate dehydrogenase family.</text>
</comment>
<evidence type="ECO:0000313" key="10">
    <source>
        <dbReference type="Proteomes" id="UP000324996"/>
    </source>
</evidence>
<evidence type="ECO:0000256" key="2">
    <source>
        <dbReference type="ARBA" id="ARBA00007330"/>
    </source>
</evidence>
<evidence type="ECO:0000256" key="6">
    <source>
        <dbReference type="RuleBase" id="RU361217"/>
    </source>
</evidence>
<keyword evidence="5 6" id="KW-0560">Oxidoreductase</keyword>